<sequence>MEYLNFKQVDVFPNEYFKGNPVAVVFDSDHLSTNQMQNIANWTGLSETTFVCKPKNKNADYKLRIFTSNRELPFAGHPTLGSAHAVLDNGLIAKNKNVLIQECGAGLIKIDINKDKMYFSLPEPKLNDIPFDNLSGLANSLNITTEDIIYSKNINIGAEWLTLYLKNADIVKKIEPDFIEMKKYLYDYTTGVTIFGEHTDLSEAKFEVRSFCPQDSVQEDPVCGSGNGCVAVMADLYHLANEKNYINTQGSCINRNGKIYIDNGEKLKLGGQSRVIIDGKIIVPKELGKQHF</sequence>
<proteinExistence type="predicted"/>
<gene>
    <name evidence="1" type="ORF">SHJJP9002_001744</name>
</gene>
<dbReference type="NCBIfam" id="TIGR00654">
    <property type="entry name" value="PhzF_family"/>
    <property type="match status" value="1"/>
</dbReference>
<dbReference type="PANTHER" id="PTHR13774:SF32">
    <property type="entry name" value="ANTISENSE-ENHANCING SEQUENCE 1"/>
    <property type="match status" value="1"/>
</dbReference>
<dbReference type="EMBL" id="CP133006">
    <property type="protein sequence ID" value="WZG09777.1"/>
    <property type="molecule type" value="Genomic_DNA"/>
</dbReference>
<protein>
    <submittedName>
        <fullName evidence="1">PhzF family phenazine biosynthesis protein</fullName>
    </submittedName>
</protein>
<dbReference type="RefSeq" id="WP_341636436.1">
    <property type="nucleotide sequence ID" value="NZ_CP133006.1"/>
</dbReference>
<reference evidence="1 2" key="1">
    <citation type="journal article" date="2024" name="ISME J.">
        <title>Staphylococcus epidermidis bacteriocin A37 kills natural competitors with a unique mechanism of action.</title>
        <authorList>
            <person name="Puls J.S."/>
            <person name="Winnerling B."/>
            <person name="Power J.J."/>
            <person name="Kruger A.M."/>
            <person name="Brajtenbach D."/>
            <person name="Johnson M."/>
            <person name="Bilici K."/>
            <person name="Camus L."/>
            <person name="Fliesswasser T."/>
            <person name="Schneider T."/>
            <person name="Sahl H.G."/>
            <person name="Ghosal D."/>
            <person name="Kubitscheck U."/>
            <person name="Heilbronner S."/>
            <person name="Grein F."/>
        </authorList>
    </citation>
    <scope>NUCLEOTIDE SEQUENCE [LARGE SCALE GENOMIC DNA]</scope>
    <source>
        <strain evidence="1 2">SCK7</strain>
    </source>
</reference>
<dbReference type="SUPFAM" id="SSF54506">
    <property type="entry name" value="Diaminopimelate epimerase-like"/>
    <property type="match status" value="1"/>
</dbReference>
<evidence type="ECO:0000313" key="1">
    <source>
        <dbReference type="EMBL" id="WZG09777.1"/>
    </source>
</evidence>
<keyword evidence="2" id="KW-1185">Reference proteome</keyword>
<accession>A0ABZ2WCD9</accession>
<evidence type="ECO:0000313" key="2">
    <source>
        <dbReference type="Proteomes" id="UP001468345"/>
    </source>
</evidence>
<dbReference type="Proteomes" id="UP001468345">
    <property type="component" value="Chromosome"/>
</dbReference>
<name>A0ABZ2WCD9_9STAP</name>
<dbReference type="PANTHER" id="PTHR13774">
    <property type="entry name" value="PHENAZINE BIOSYNTHESIS PROTEIN"/>
    <property type="match status" value="1"/>
</dbReference>
<dbReference type="Gene3D" id="3.10.310.10">
    <property type="entry name" value="Diaminopimelate Epimerase, Chain A, domain 1"/>
    <property type="match status" value="2"/>
</dbReference>
<dbReference type="InterPro" id="IPR003719">
    <property type="entry name" value="Phenazine_PhzF-like"/>
</dbReference>
<dbReference type="Pfam" id="PF02567">
    <property type="entry name" value="PhzC-PhzF"/>
    <property type="match status" value="1"/>
</dbReference>
<dbReference type="PIRSF" id="PIRSF016184">
    <property type="entry name" value="PhzC_PhzF"/>
    <property type="match status" value="1"/>
</dbReference>
<organism evidence="1 2">
    <name type="scientific">Staphylococcus casei</name>
    <dbReference type="NCBI Taxonomy" id="201828"/>
    <lineage>
        <taxon>Bacteria</taxon>
        <taxon>Bacillati</taxon>
        <taxon>Bacillota</taxon>
        <taxon>Bacilli</taxon>
        <taxon>Bacillales</taxon>
        <taxon>Staphylococcaceae</taxon>
        <taxon>Staphylococcus</taxon>
    </lineage>
</organism>